<proteinExistence type="predicted"/>
<dbReference type="Proteomes" id="UP000040576">
    <property type="component" value="Unassembled WGS sequence"/>
</dbReference>
<dbReference type="InterPro" id="IPR011013">
    <property type="entry name" value="Gal_mutarotase_sf_dom"/>
</dbReference>
<dbReference type="RefSeq" id="WP_034772763.1">
    <property type="nucleotide sequence ID" value="NZ_CCRF01000089.1"/>
</dbReference>
<dbReference type="InterPro" id="IPR037018">
    <property type="entry name" value="GH65_N"/>
</dbReference>
<keyword evidence="3" id="KW-1185">Reference proteome</keyword>
<name>A0A090J4Q3_9BACI</name>
<dbReference type="Pfam" id="PF03636">
    <property type="entry name" value="Glyco_hydro_65N"/>
    <property type="match status" value="1"/>
</dbReference>
<gene>
    <name evidence="2" type="ORF">BT1A1_3068</name>
</gene>
<dbReference type="AlphaFoldDB" id="A0A090J4Q3"/>
<organism evidence="2 3">
    <name type="scientific">Caldibacillus thermoamylovorans</name>
    <dbReference type="NCBI Taxonomy" id="35841"/>
    <lineage>
        <taxon>Bacteria</taxon>
        <taxon>Bacillati</taxon>
        <taxon>Bacillota</taxon>
        <taxon>Bacilli</taxon>
        <taxon>Bacillales</taxon>
        <taxon>Bacillaceae</taxon>
        <taxon>Caldibacillus</taxon>
    </lineage>
</organism>
<evidence type="ECO:0000259" key="1">
    <source>
        <dbReference type="Pfam" id="PF03636"/>
    </source>
</evidence>
<dbReference type="SUPFAM" id="SSF74650">
    <property type="entry name" value="Galactose mutarotase-like"/>
    <property type="match status" value="1"/>
</dbReference>
<dbReference type="Gene3D" id="2.70.98.40">
    <property type="entry name" value="Glycoside hydrolase, family 65, N-terminal domain"/>
    <property type="match status" value="1"/>
</dbReference>
<dbReference type="GO" id="GO:0030246">
    <property type="term" value="F:carbohydrate binding"/>
    <property type="evidence" value="ECO:0007669"/>
    <property type="project" value="InterPro"/>
</dbReference>
<dbReference type="EMBL" id="CCRF01000089">
    <property type="protein sequence ID" value="CEE02855.1"/>
    <property type="molecule type" value="Genomic_DNA"/>
</dbReference>
<protein>
    <recommendedName>
        <fullName evidence="1">Glycoside hydrolase family 65 N-terminal domain-containing protein</fullName>
    </recommendedName>
</protein>
<evidence type="ECO:0000313" key="3">
    <source>
        <dbReference type="Proteomes" id="UP000040576"/>
    </source>
</evidence>
<dbReference type="InterPro" id="IPR005196">
    <property type="entry name" value="Glyco_hydro_65_N"/>
</dbReference>
<dbReference type="GO" id="GO:0005975">
    <property type="term" value="P:carbohydrate metabolic process"/>
    <property type="evidence" value="ECO:0007669"/>
    <property type="project" value="InterPro"/>
</dbReference>
<feature type="domain" description="Glycoside hydrolase family 65 N-terminal" evidence="1">
    <location>
        <begin position="18"/>
        <end position="77"/>
    </location>
</feature>
<reference evidence="2 3" key="1">
    <citation type="submission" date="2014-07" db="EMBL/GenBank/DDBJ databases">
        <authorList>
            <person name="Wibberg Daniel"/>
        </authorList>
    </citation>
    <scope>NUCLEOTIDE SEQUENCE [LARGE SCALE GENOMIC DNA]</scope>
</reference>
<sequence length="119" mass="13757">MLNYTLGKGEFEKWIISETAFSPDKLGKCESIMYLGNGYMGLRSATEEPYLKEVRNLFVNGTFNKFNIQFTMQWQGQPVTIYANHEKLIVKAERQEKLSFDVFGKEYVCTDVVDIPLQP</sequence>
<accession>A0A090J4Q3</accession>
<dbReference type="GO" id="GO:0003824">
    <property type="term" value="F:catalytic activity"/>
    <property type="evidence" value="ECO:0007669"/>
    <property type="project" value="InterPro"/>
</dbReference>
<dbReference type="KEGG" id="bthv:CQJ30_16655"/>
<evidence type="ECO:0000313" key="2">
    <source>
        <dbReference type="EMBL" id="CEE02855.1"/>
    </source>
</evidence>